<proteinExistence type="predicted"/>
<accession>A0A096AWD3</accession>
<dbReference type="Proteomes" id="UP000029614">
    <property type="component" value="Unassembled WGS sequence"/>
</dbReference>
<dbReference type="Pfam" id="PF21012">
    <property type="entry name" value="DUF6850"/>
    <property type="match status" value="1"/>
</dbReference>
<comment type="caution">
    <text evidence="2">The sequence shown here is derived from an EMBL/GenBank/DDBJ whole genome shotgun (WGS) entry which is preliminary data.</text>
</comment>
<name>A0A096AWD3_9BACT</name>
<dbReference type="RefSeq" id="WP_036856659.1">
    <property type="nucleotide sequence ID" value="NZ_JRNU01000053.1"/>
</dbReference>
<dbReference type="EMBL" id="JRNU01000053">
    <property type="protein sequence ID" value="KGF51046.1"/>
    <property type="molecule type" value="Genomic_DNA"/>
</dbReference>
<evidence type="ECO:0000259" key="1">
    <source>
        <dbReference type="Pfam" id="PF21012"/>
    </source>
</evidence>
<keyword evidence="3" id="KW-1185">Reference proteome</keyword>
<dbReference type="OrthoDB" id="1025008at2"/>
<sequence>MRHLRFLHIIFYIMYATSYSVAQDSARIERATLKEISWQKDWENPASYGDTYKYNLSELTLTGNFKSSTSPFILENGKGNKDIEAKVISYLHLNKHITVWGNASYVARHRLNVSWNSTADYNLLAPYILADSVGGDTERERYNFLGGYARRSGNWRIGTELQFRAEQEWRRQDPRMRGIVSDLSIKLGASYLLNNYSIGVVTLVNIYKQTTGVDFYNELGGVPEYIMTGLGTYYKRFSGTNTNISYKGKGVAFLFSVTPVLEKGFFSKISYSKQSYNEISDEYNSLLLTTLNKNKAVIIIGYNFKKARNMFSIYGYYKDLRKYGIEHIAGDAKLGDYPIIANLTMYKHYIRTAYLGAKYIMGTQSEWSFGGKVGFIDNTSKYIYPYREIGVSLFFTELSVNYIYSFAKQWLLDCGVTTTYFRKSDNKIDMPYADIEKSFAKYINYNYAQLKSNTAELKGNMRIDYKLKNSRYGVFADIYGGIISNSEHVKGVTTSLTLGLRF</sequence>
<evidence type="ECO:0000313" key="2">
    <source>
        <dbReference type="EMBL" id="KGF51046.1"/>
    </source>
</evidence>
<reference evidence="2 3" key="1">
    <citation type="submission" date="2014-07" db="EMBL/GenBank/DDBJ databases">
        <authorList>
            <person name="McCorrison J."/>
            <person name="Sanka R."/>
            <person name="Torralba M."/>
            <person name="Gillis M."/>
            <person name="Haft D.H."/>
            <person name="Methe B."/>
            <person name="Sutton G."/>
            <person name="Nelson K.E."/>
        </authorList>
    </citation>
    <scope>NUCLEOTIDE SEQUENCE [LARGE SCALE GENOMIC DNA]</scope>
    <source>
        <strain evidence="2 3">DNF00058</strain>
    </source>
</reference>
<protein>
    <recommendedName>
        <fullName evidence="1">DUF6850 domain-containing protein</fullName>
    </recommendedName>
</protein>
<organism evidence="2 3">
    <name type="scientific">Prevotella amnii DNF00058</name>
    <dbReference type="NCBI Taxonomy" id="1401066"/>
    <lineage>
        <taxon>Bacteria</taxon>
        <taxon>Pseudomonadati</taxon>
        <taxon>Bacteroidota</taxon>
        <taxon>Bacteroidia</taxon>
        <taxon>Bacteroidales</taxon>
        <taxon>Prevotellaceae</taxon>
        <taxon>Prevotella</taxon>
    </lineage>
</organism>
<dbReference type="AlphaFoldDB" id="A0A096AWD3"/>
<dbReference type="InterPro" id="IPR049236">
    <property type="entry name" value="DUF6850"/>
</dbReference>
<evidence type="ECO:0000313" key="3">
    <source>
        <dbReference type="Proteomes" id="UP000029614"/>
    </source>
</evidence>
<gene>
    <name evidence="2" type="ORF">HMPREF9302_08865</name>
</gene>
<feature type="domain" description="DUF6850" evidence="1">
    <location>
        <begin position="45"/>
        <end position="502"/>
    </location>
</feature>